<dbReference type="eggNOG" id="COG4932">
    <property type="taxonomic scope" value="Bacteria"/>
</dbReference>
<keyword evidence="3" id="KW-1185">Reference proteome</keyword>
<dbReference type="Pfam" id="PF17803">
    <property type="entry name" value="Cadherin_4"/>
    <property type="match status" value="1"/>
</dbReference>
<protein>
    <submittedName>
        <fullName evidence="2">RTX toxin hemolysin-type protein</fullName>
    </submittedName>
</protein>
<dbReference type="Proteomes" id="UP000001936">
    <property type="component" value="Chromosome"/>
</dbReference>
<dbReference type="Gene3D" id="2.60.40.10">
    <property type="entry name" value="Immunoglobulins"/>
    <property type="match status" value="3"/>
</dbReference>
<name>Q2K6Y0_RHIEC</name>
<dbReference type="KEGG" id="ret:RHE_CH02634"/>
<feature type="domain" description="RapA2 cadherin-like" evidence="1">
    <location>
        <begin position="150"/>
        <end position="230"/>
    </location>
</feature>
<evidence type="ECO:0000259" key="1">
    <source>
        <dbReference type="Pfam" id="PF17803"/>
    </source>
</evidence>
<dbReference type="InterPro" id="IPR013783">
    <property type="entry name" value="Ig-like_fold"/>
</dbReference>
<gene>
    <name evidence="2" type="ordered locus">RHE_CH02634</name>
</gene>
<evidence type="ECO:0000313" key="2">
    <source>
        <dbReference type="EMBL" id="ABC91406.1"/>
    </source>
</evidence>
<dbReference type="NCBIfam" id="TIGR01965">
    <property type="entry name" value="VCBS_repeat"/>
    <property type="match status" value="4"/>
</dbReference>
<organism evidence="2 3">
    <name type="scientific">Rhizobium etli (strain ATCC 51251 / DSM 11541 / JCM 21823 / NBRC 15573 / CFN 42)</name>
    <dbReference type="NCBI Taxonomy" id="347834"/>
    <lineage>
        <taxon>Bacteria</taxon>
        <taxon>Pseudomonadati</taxon>
        <taxon>Pseudomonadota</taxon>
        <taxon>Alphaproteobacteria</taxon>
        <taxon>Hyphomicrobiales</taxon>
        <taxon>Rhizobiaceae</taxon>
        <taxon>Rhizobium/Agrobacterium group</taxon>
        <taxon>Rhizobium</taxon>
    </lineage>
</organism>
<dbReference type="EMBL" id="CP000133">
    <property type="protein sequence ID" value="ABC91406.1"/>
    <property type="molecule type" value="Genomic_DNA"/>
</dbReference>
<dbReference type="RefSeq" id="WP_011425884.1">
    <property type="nucleotide sequence ID" value="NC_007761.1"/>
</dbReference>
<evidence type="ECO:0000313" key="3">
    <source>
        <dbReference type="Proteomes" id="UP000001936"/>
    </source>
</evidence>
<dbReference type="AlphaFoldDB" id="Q2K6Y0"/>
<dbReference type="HOGENOM" id="CLU_623760_0_0_5"/>
<reference evidence="2 3" key="1">
    <citation type="journal article" date="2006" name="Proc. Natl. Acad. Sci. U.S.A.">
        <title>The partitioned Rhizobium etli genome: genetic and metabolic redundancy in seven interacting replicons.</title>
        <authorList>
            <person name="Gonzalez V."/>
            <person name="Santamaria R.I."/>
            <person name="Bustos P."/>
            <person name="Hernandez-Gonzalez I."/>
            <person name="Medrano-Soto A."/>
            <person name="Moreno-Hagelsieb G."/>
            <person name="Janga S.C."/>
            <person name="Ramirez M.A."/>
            <person name="Jimenez-Jacinto V."/>
            <person name="Collado-Vides J."/>
            <person name="Davila G."/>
        </authorList>
    </citation>
    <scope>NUCLEOTIDE SEQUENCE [LARGE SCALE GENOMIC DNA]</scope>
    <source>
        <strain evidence="3">ATCC 51251 / DSM 11541 / JCM 21823 / NBRC 15573 / CFN 42</strain>
    </source>
</reference>
<dbReference type="InterPro" id="IPR010221">
    <property type="entry name" value="VCBS_dom"/>
</dbReference>
<proteinExistence type="predicted"/>
<sequence length="538" mass="54023">MATQSTGGSTTSFTNTPQAKDDSYIWTEDQLLSLQLYNAATKTITLDVMSNDLGGNAKSLFSVEDGDGNPITTDYELLAKDVGANGASAWETTLLGNWVRINNGKIEYRISDGSGIAGSGADINTVSAGEILKDSFVYAIRLGNGTLSEANVSISLTGANDAASIVVDATVTDDRATVEAGAAGSGDPSASGKLTVSDVDGGEAVFAAPASLNGIYGSFTFDAASGSWSYTLDNNRAATQALNQGDAVSDTLSVSSLDGTASHNIVVAITGANDAASIVVDATVTDDRATVEAGAAGSGDPSASGKLAVSDVDDGEAVFAAPASLNGIYGSFTFDAASGSWSYMLDNNRAATQALNQGDAVSDTLSVSSLDGTASHNIVVAITGANDAASIVVDATVTDDRATVEAGAAGSGDPSASGKRAVSDVDDGEAVFAAPASLNGIYGSFTFDAASGSWSYMLDNNRAATQALNQGDAVSDTLSVSSLDGTASHNIVVAITGANDAASIVVDATVTDDRATVEAGGGRQRRSECLRQAGGQRC</sequence>
<accession>Q2K6Y0</accession>
<dbReference type="InterPro" id="IPR040853">
    <property type="entry name" value="RapA2_cadherin-like"/>
</dbReference>